<dbReference type="AlphaFoldDB" id="A0A8D6URS3"/>
<name>A0A8D6URS3_9XANT</name>
<feature type="compositionally biased region" description="Basic residues" evidence="1">
    <location>
        <begin position="222"/>
        <end position="253"/>
    </location>
</feature>
<feature type="region of interest" description="Disordered" evidence="1">
    <location>
        <begin position="118"/>
        <end position="149"/>
    </location>
</feature>
<reference evidence="2" key="1">
    <citation type="submission" date="2021-02" db="EMBL/GenBank/DDBJ databases">
        <authorList>
            <person name="Pothier F. J."/>
        </authorList>
    </citation>
    <scope>NUCLEOTIDE SEQUENCE</scope>
    <source>
        <strain evidence="2">CFBP 1159</strain>
    </source>
</reference>
<dbReference type="EMBL" id="HG992341">
    <property type="protein sequence ID" value="CAE6721225.1"/>
    <property type="molecule type" value="Genomic_DNA"/>
</dbReference>
<dbReference type="Proteomes" id="UP000835243">
    <property type="component" value="Chromosome"/>
</dbReference>
<evidence type="ECO:0000256" key="1">
    <source>
        <dbReference type="SAM" id="MobiDB-lite"/>
    </source>
</evidence>
<protein>
    <submittedName>
        <fullName evidence="2">Uncharacterized protein</fullName>
    </submittedName>
</protein>
<proteinExistence type="predicted"/>
<evidence type="ECO:0000313" key="2">
    <source>
        <dbReference type="EMBL" id="CAE6721212.1"/>
    </source>
</evidence>
<dbReference type="EMBL" id="HG992341">
    <property type="protein sequence ID" value="CAE6721212.1"/>
    <property type="molecule type" value="Genomic_DNA"/>
</dbReference>
<accession>A0A8D6URS3</accession>
<sequence>MAASMPPHGPAPGRGTPLPTLLSLIGKPFICSHRQDGRSEGPPAQHALRISFSNRQQPVVLARVPVWDLERHGCRARAYTDVLAACPTPARVQAPAANRSIRVELRMSCTRLVGRQRGAASGVGTRRKSIPGGSVAASMSPHGPAPGRGTTRPALPLLIGKQCFKHVLMPADFPGRCNRQAIYLLTSPGWTLRRISSPACPPHFFQQPITTGGACAGTRASARSKPKHSHQTGRPRTRGWSAARRRIRCRDTP</sequence>
<organism evidence="2">
    <name type="scientific">Xanthomonas arboricola pv. corylina</name>
    <dbReference type="NCBI Taxonomy" id="487821"/>
    <lineage>
        <taxon>Bacteria</taxon>
        <taxon>Pseudomonadati</taxon>
        <taxon>Pseudomonadota</taxon>
        <taxon>Gammaproteobacteria</taxon>
        <taxon>Lysobacterales</taxon>
        <taxon>Lysobacteraceae</taxon>
        <taxon>Xanthomonas</taxon>
    </lineage>
</organism>
<gene>
    <name evidence="2" type="ORF">CFBP1159_09290</name>
</gene>
<feature type="region of interest" description="Disordered" evidence="1">
    <location>
        <begin position="211"/>
        <end position="253"/>
    </location>
</feature>